<reference evidence="1 2" key="1">
    <citation type="journal article" date="2019" name="Int. J. Syst. Evol. Microbiol.">
        <title>The Global Catalogue of Microorganisms (GCM) 10K type strain sequencing project: providing services to taxonomists for standard genome sequencing and annotation.</title>
        <authorList>
            <consortium name="The Broad Institute Genomics Platform"/>
            <consortium name="The Broad Institute Genome Sequencing Center for Infectious Disease"/>
            <person name="Wu L."/>
            <person name="Ma J."/>
        </authorList>
    </citation>
    <scope>NUCLEOTIDE SEQUENCE [LARGE SCALE GENOMIC DNA]</scope>
    <source>
        <strain evidence="1 2">JCM 15974</strain>
    </source>
</reference>
<comment type="caution">
    <text evidence="1">The sequence shown here is derived from an EMBL/GenBank/DDBJ whole genome shotgun (WGS) entry which is preliminary data.</text>
</comment>
<evidence type="ECO:0000313" key="2">
    <source>
        <dbReference type="Proteomes" id="UP001501758"/>
    </source>
</evidence>
<organism evidence="1 2">
    <name type="scientific">Aquimarina litoralis</name>
    <dbReference type="NCBI Taxonomy" id="584605"/>
    <lineage>
        <taxon>Bacteria</taxon>
        <taxon>Pseudomonadati</taxon>
        <taxon>Bacteroidota</taxon>
        <taxon>Flavobacteriia</taxon>
        <taxon>Flavobacteriales</taxon>
        <taxon>Flavobacteriaceae</taxon>
        <taxon>Aquimarina</taxon>
    </lineage>
</organism>
<protein>
    <submittedName>
        <fullName evidence="1">Uncharacterized protein</fullName>
    </submittedName>
</protein>
<evidence type="ECO:0000313" key="1">
    <source>
        <dbReference type="EMBL" id="GAA0725885.1"/>
    </source>
</evidence>
<sequence length="264" mass="29345">MKKKLMLIAVAAMTILQSCNNDDLNDQVELQGEETEKELQEKANNSIPLPVIEPFNPESCTRELGCPGGATISVGNVDNQEDIHYILLNENDEFLPKFGDNIKDKRTWRGTTDFLNVPDGEYKIISVGNYEDLWDYEKGEDVPTSDPVYVTVDCGANPNHHPVIHGTIYASPNVGETEIVDVFERGVSDPDGDDLVIGDDFFGHYVPHYPKTVDVQLVENKLVIKRIAKGPYKIVYYTVRDGRGGITQGKIFVQGRGSTNGNNI</sequence>
<keyword evidence="2" id="KW-1185">Reference proteome</keyword>
<accession>A0ABN1J1Y9</accession>
<dbReference type="Proteomes" id="UP001501758">
    <property type="component" value="Unassembled WGS sequence"/>
</dbReference>
<name>A0ABN1J1Y9_9FLAO</name>
<dbReference type="PROSITE" id="PS51257">
    <property type="entry name" value="PROKAR_LIPOPROTEIN"/>
    <property type="match status" value="1"/>
</dbReference>
<gene>
    <name evidence="1" type="ORF">GCM10009430_32210</name>
</gene>
<proteinExistence type="predicted"/>
<dbReference type="RefSeq" id="WP_343913293.1">
    <property type="nucleotide sequence ID" value="NZ_BAAAGE010000003.1"/>
</dbReference>
<dbReference type="EMBL" id="BAAAGE010000003">
    <property type="protein sequence ID" value="GAA0725885.1"/>
    <property type="molecule type" value="Genomic_DNA"/>
</dbReference>